<keyword evidence="3" id="KW-1185">Reference proteome</keyword>
<organism evidence="2 3">
    <name type="scientific">Mycena pura</name>
    <dbReference type="NCBI Taxonomy" id="153505"/>
    <lineage>
        <taxon>Eukaryota</taxon>
        <taxon>Fungi</taxon>
        <taxon>Dikarya</taxon>
        <taxon>Basidiomycota</taxon>
        <taxon>Agaricomycotina</taxon>
        <taxon>Agaricomycetes</taxon>
        <taxon>Agaricomycetidae</taxon>
        <taxon>Agaricales</taxon>
        <taxon>Marasmiineae</taxon>
        <taxon>Mycenaceae</taxon>
        <taxon>Mycena</taxon>
    </lineage>
</organism>
<accession>A0AAD6VAD9</accession>
<feature type="region of interest" description="Disordered" evidence="1">
    <location>
        <begin position="185"/>
        <end position="291"/>
    </location>
</feature>
<feature type="non-terminal residue" evidence="2">
    <location>
        <position position="318"/>
    </location>
</feature>
<sequence length="318" mass="32359">CPLSSVARFSLNASLSYLDDLYASFSRTNSSYALSRTLNLIAGRFAMSTTTTTTNVITFLTLPLLGKVLPAAISSAQVILAASLASVPIGTLALTAEAPPAPLKAACIGAAIPWPVWFATLGGTAQCTVHLLYGPGYVKARLGAAPVWRAASAPRPLPAAAPLPQSPDVTASLRSALLSARLRSMRRGPAAVTRPSPLRACSSSDGEADSDSDCDADSSASSEDSDSDYDSDSSSSAVASTAPSSVPPTPTAAATPTSWRWRAAQPKAELPASASASAPRATATADPAKKNATAYVYRGGVTRVMTGGVMLGAGPRCS</sequence>
<feature type="compositionally biased region" description="Low complexity" evidence="1">
    <location>
        <begin position="232"/>
        <end position="244"/>
    </location>
</feature>
<evidence type="ECO:0000256" key="1">
    <source>
        <dbReference type="SAM" id="MobiDB-lite"/>
    </source>
</evidence>
<protein>
    <submittedName>
        <fullName evidence="2">Uncharacterized protein</fullName>
    </submittedName>
</protein>
<proteinExistence type="predicted"/>
<gene>
    <name evidence="2" type="ORF">GGX14DRAFT_644674</name>
</gene>
<comment type="caution">
    <text evidence="2">The sequence shown here is derived from an EMBL/GenBank/DDBJ whole genome shotgun (WGS) entry which is preliminary data.</text>
</comment>
<feature type="compositionally biased region" description="Low complexity" evidence="1">
    <location>
        <begin position="271"/>
        <end position="286"/>
    </location>
</feature>
<feature type="compositionally biased region" description="Acidic residues" evidence="1">
    <location>
        <begin position="206"/>
        <end position="216"/>
    </location>
</feature>
<evidence type="ECO:0000313" key="2">
    <source>
        <dbReference type="EMBL" id="KAJ7205475.1"/>
    </source>
</evidence>
<reference evidence="2" key="1">
    <citation type="submission" date="2023-03" db="EMBL/GenBank/DDBJ databases">
        <title>Massive genome expansion in bonnet fungi (Mycena s.s.) driven by repeated elements and novel gene families across ecological guilds.</title>
        <authorList>
            <consortium name="Lawrence Berkeley National Laboratory"/>
            <person name="Harder C.B."/>
            <person name="Miyauchi S."/>
            <person name="Viragh M."/>
            <person name="Kuo A."/>
            <person name="Thoen E."/>
            <person name="Andreopoulos B."/>
            <person name="Lu D."/>
            <person name="Skrede I."/>
            <person name="Drula E."/>
            <person name="Henrissat B."/>
            <person name="Morin E."/>
            <person name="Kohler A."/>
            <person name="Barry K."/>
            <person name="LaButti K."/>
            <person name="Morin E."/>
            <person name="Salamov A."/>
            <person name="Lipzen A."/>
            <person name="Mereny Z."/>
            <person name="Hegedus B."/>
            <person name="Baldrian P."/>
            <person name="Stursova M."/>
            <person name="Weitz H."/>
            <person name="Taylor A."/>
            <person name="Grigoriev I.V."/>
            <person name="Nagy L.G."/>
            <person name="Martin F."/>
            <person name="Kauserud H."/>
        </authorList>
    </citation>
    <scope>NUCLEOTIDE SEQUENCE</scope>
    <source>
        <strain evidence="2">9144</strain>
    </source>
</reference>
<name>A0AAD6VAD9_9AGAR</name>
<dbReference type="Proteomes" id="UP001219525">
    <property type="component" value="Unassembled WGS sequence"/>
</dbReference>
<dbReference type="EMBL" id="JARJCW010000043">
    <property type="protein sequence ID" value="KAJ7205475.1"/>
    <property type="molecule type" value="Genomic_DNA"/>
</dbReference>
<evidence type="ECO:0000313" key="3">
    <source>
        <dbReference type="Proteomes" id="UP001219525"/>
    </source>
</evidence>
<dbReference type="AlphaFoldDB" id="A0AAD6VAD9"/>